<dbReference type="GO" id="GO:0008412">
    <property type="term" value="F:4-hydroxybenzoate polyprenyltransferase activity"/>
    <property type="evidence" value="ECO:0007669"/>
    <property type="project" value="TreeGrafter"/>
</dbReference>
<feature type="transmembrane region" description="Helical" evidence="9">
    <location>
        <begin position="277"/>
        <end position="295"/>
    </location>
</feature>
<comment type="similarity">
    <text evidence="4">Belongs to the UbiA prenyltransferase family.</text>
</comment>
<dbReference type="Gene3D" id="1.10.357.140">
    <property type="entry name" value="UbiA prenyltransferase"/>
    <property type="match status" value="1"/>
</dbReference>
<dbReference type="Gene3D" id="1.20.120.1780">
    <property type="entry name" value="UbiA prenyltransferase"/>
    <property type="match status" value="1"/>
</dbReference>
<dbReference type="InterPro" id="IPR000537">
    <property type="entry name" value="UbiA_prenyltransferase"/>
</dbReference>
<comment type="caution">
    <text evidence="10">The sequence shown here is derived from an EMBL/GenBank/DDBJ whole genome shotgun (WGS) entry which is preliminary data.</text>
</comment>
<dbReference type="OrthoDB" id="18170at2759"/>
<dbReference type="InterPro" id="IPR039653">
    <property type="entry name" value="Prenyltransferase"/>
</dbReference>
<dbReference type="CDD" id="cd13959">
    <property type="entry name" value="PT_UbiA_COQ2"/>
    <property type="match status" value="1"/>
</dbReference>
<gene>
    <name evidence="10" type="primary">COQ2_3</name>
    <name evidence="10" type="ORF">IMSHALPRED_010335</name>
</gene>
<dbReference type="PANTHER" id="PTHR11048">
    <property type="entry name" value="PRENYLTRANSFERASES"/>
    <property type="match status" value="1"/>
</dbReference>
<dbReference type="InterPro" id="IPR044878">
    <property type="entry name" value="UbiA_sf"/>
</dbReference>
<evidence type="ECO:0000256" key="3">
    <source>
        <dbReference type="ARBA" id="ARBA00004721"/>
    </source>
</evidence>
<dbReference type="GO" id="GO:0005743">
    <property type="term" value="C:mitochondrial inner membrane"/>
    <property type="evidence" value="ECO:0007669"/>
    <property type="project" value="TreeGrafter"/>
</dbReference>
<keyword evidence="7 9" id="KW-1133">Transmembrane helix</keyword>
<evidence type="ECO:0000256" key="5">
    <source>
        <dbReference type="ARBA" id="ARBA00022679"/>
    </source>
</evidence>
<evidence type="ECO:0000256" key="1">
    <source>
        <dbReference type="ARBA" id="ARBA00001946"/>
    </source>
</evidence>
<protein>
    <submittedName>
        <fullName evidence="10">Para-hydroxybenzoate--polyprenyltransferase, mitochondrial (PHB:polyprenyltransferase)</fullName>
    </submittedName>
</protein>
<name>A0A8H3G4R6_9LECA</name>
<evidence type="ECO:0000313" key="10">
    <source>
        <dbReference type="EMBL" id="CAF9935760.1"/>
    </source>
</evidence>
<dbReference type="FunFam" id="1.20.120.1780:FF:000001">
    <property type="entry name" value="4-hydroxybenzoate octaprenyltransferase"/>
    <property type="match status" value="1"/>
</dbReference>
<comment type="cofactor">
    <cofactor evidence="1">
        <name>Mg(2+)</name>
        <dbReference type="ChEBI" id="CHEBI:18420"/>
    </cofactor>
</comment>
<evidence type="ECO:0000256" key="6">
    <source>
        <dbReference type="ARBA" id="ARBA00022692"/>
    </source>
</evidence>
<feature type="transmembrane region" description="Helical" evidence="9">
    <location>
        <begin position="253"/>
        <end position="272"/>
    </location>
</feature>
<feature type="transmembrane region" description="Helical" evidence="9">
    <location>
        <begin position="47"/>
        <end position="74"/>
    </location>
</feature>
<keyword evidence="6 9" id="KW-0812">Transmembrane</keyword>
<feature type="transmembrane region" description="Helical" evidence="9">
    <location>
        <begin position="122"/>
        <end position="140"/>
    </location>
</feature>
<evidence type="ECO:0000256" key="8">
    <source>
        <dbReference type="ARBA" id="ARBA00023136"/>
    </source>
</evidence>
<dbReference type="PANTHER" id="PTHR11048:SF39">
    <property type="entry name" value="POLYPRENYL TRANSFERASE AUSN"/>
    <property type="match status" value="1"/>
</dbReference>
<dbReference type="Proteomes" id="UP000664534">
    <property type="component" value="Unassembled WGS sequence"/>
</dbReference>
<accession>A0A8H3G4R6</accession>
<dbReference type="AlphaFoldDB" id="A0A8H3G4R6"/>
<dbReference type="EMBL" id="CAJPDT010000086">
    <property type="protein sequence ID" value="CAF9935760.1"/>
    <property type="molecule type" value="Genomic_DNA"/>
</dbReference>
<evidence type="ECO:0000313" key="11">
    <source>
        <dbReference type="Proteomes" id="UP000664534"/>
    </source>
</evidence>
<evidence type="ECO:0000256" key="7">
    <source>
        <dbReference type="ARBA" id="ARBA00022989"/>
    </source>
</evidence>
<feature type="transmembrane region" description="Helical" evidence="9">
    <location>
        <begin position="206"/>
        <end position="222"/>
    </location>
</feature>
<comment type="pathway">
    <text evidence="3">Secondary metabolite biosynthesis; terpenoid biosynthesis.</text>
</comment>
<organism evidence="10 11">
    <name type="scientific">Imshaugia aleurites</name>
    <dbReference type="NCBI Taxonomy" id="172621"/>
    <lineage>
        <taxon>Eukaryota</taxon>
        <taxon>Fungi</taxon>
        <taxon>Dikarya</taxon>
        <taxon>Ascomycota</taxon>
        <taxon>Pezizomycotina</taxon>
        <taxon>Lecanoromycetes</taxon>
        <taxon>OSLEUM clade</taxon>
        <taxon>Lecanoromycetidae</taxon>
        <taxon>Lecanorales</taxon>
        <taxon>Lecanorineae</taxon>
        <taxon>Parmeliaceae</taxon>
        <taxon>Imshaugia</taxon>
    </lineage>
</organism>
<reference evidence="10" key="1">
    <citation type="submission" date="2021-03" db="EMBL/GenBank/DDBJ databases">
        <authorList>
            <person name="Tagirdzhanova G."/>
        </authorList>
    </citation>
    <scope>NUCLEOTIDE SEQUENCE</scope>
</reference>
<comment type="subcellular location">
    <subcellularLocation>
        <location evidence="2">Membrane</location>
        <topology evidence="2">Multi-pass membrane protein</topology>
    </subcellularLocation>
</comment>
<feature type="transmembrane region" description="Helical" evidence="9">
    <location>
        <begin position="307"/>
        <end position="329"/>
    </location>
</feature>
<sequence length="335" mass="36642">MSSHHPSKPPPVYQPPSTGPLSHLPPPWVPYAELLRITTPLGGTTYFYYPFLFGTLFAAILSPACIPPLHLLVLNAHLLLSAFMARNAAIAWNDLLDIHYDRQVERCRLRPLARGAISPRDGAIFAAALFALWVAIMAALPDAQNHLPYTIPYVLCNMLYPLSKRVTYYTPACIGFTIAIGVFIGNSALDVDVAAVSSAHPSRERAAIWCLYAATGTWTIVYEGTYSFQDVRDDLKAGIMSLAVGHRHHAKSLLGSAAALQVGLLGLVGWLVQASPVYFVGACVGAGLSLGWMIWSVDLGKPEDCWWWFYNGHWFVGASVGGGLLGEFLERRYRG</sequence>
<evidence type="ECO:0000256" key="4">
    <source>
        <dbReference type="ARBA" id="ARBA00005985"/>
    </source>
</evidence>
<dbReference type="Pfam" id="PF01040">
    <property type="entry name" value="UbiA"/>
    <property type="match status" value="1"/>
</dbReference>
<keyword evidence="11" id="KW-1185">Reference proteome</keyword>
<evidence type="ECO:0000256" key="9">
    <source>
        <dbReference type="SAM" id="Phobius"/>
    </source>
</evidence>
<keyword evidence="5" id="KW-0808">Transferase</keyword>
<evidence type="ECO:0000256" key="2">
    <source>
        <dbReference type="ARBA" id="ARBA00004141"/>
    </source>
</evidence>
<proteinExistence type="inferred from homology"/>
<feature type="transmembrane region" description="Helical" evidence="9">
    <location>
        <begin position="168"/>
        <end position="185"/>
    </location>
</feature>
<keyword evidence="8 9" id="KW-0472">Membrane</keyword>
<dbReference type="GO" id="GO:0006744">
    <property type="term" value="P:ubiquinone biosynthetic process"/>
    <property type="evidence" value="ECO:0007669"/>
    <property type="project" value="TreeGrafter"/>
</dbReference>